<dbReference type="AlphaFoldDB" id="B4D7G7"/>
<accession>B4D7G7</accession>
<feature type="region of interest" description="Disordered" evidence="1">
    <location>
        <begin position="41"/>
        <end position="64"/>
    </location>
</feature>
<dbReference type="Proteomes" id="UP000005824">
    <property type="component" value="Unassembled WGS sequence"/>
</dbReference>
<feature type="domain" description="Beta-galactosidase trimerisation" evidence="3">
    <location>
        <begin position="665"/>
        <end position="848"/>
    </location>
</feature>
<feature type="compositionally biased region" description="Polar residues" evidence="1">
    <location>
        <begin position="43"/>
        <end position="57"/>
    </location>
</feature>
<dbReference type="STRING" id="497964.CfE428DRAFT_4882"/>
<evidence type="ECO:0000256" key="2">
    <source>
        <dbReference type="SAM" id="SignalP"/>
    </source>
</evidence>
<dbReference type="CDD" id="cd03143">
    <property type="entry name" value="A4_beta-galactosidase_middle_domain"/>
    <property type="match status" value="1"/>
</dbReference>
<comment type="caution">
    <text evidence="4">The sequence shown here is derived from an EMBL/GenBank/DDBJ whole genome shotgun (WGS) entry which is preliminary data.</text>
</comment>
<name>B4D7G7_9BACT</name>
<dbReference type="EMBL" id="ABVL01000018">
    <property type="protein sequence ID" value="EDY17584.1"/>
    <property type="molecule type" value="Genomic_DNA"/>
</dbReference>
<dbReference type="RefSeq" id="WP_006982203.1">
    <property type="nucleotide sequence ID" value="NZ_ABVL01000018.1"/>
</dbReference>
<dbReference type="InterPro" id="IPR013738">
    <property type="entry name" value="Beta_galactosidase_Trimer"/>
</dbReference>
<dbReference type="eggNOG" id="ENOG5033YVZ">
    <property type="taxonomic scope" value="Bacteria"/>
</dbReference>
<dbReference type="Gene3D" id="3.20.20.80">
    <property type="entry name" value="Glycosidases"/>
    <property type="match status" value="1"/>
</dbReference>
<dbReference type="GO" id="GO:0005975">
    <property type="term" value="P:carbohydrate metabolic process"/>
    <property type="evidence" value="ECO:0007669"/>
    <property type="project" value="InterPro"/>
</dbReference>
<organism evidence="4 5">
    <name type="scientific">Chthoniobacter flavus Ellin428</name>
    <dbReference type="NCBI Taxonomy" id="497964"/>
    <lineage>
        <taxon>Bacteria</taxon>
        <taxon>Pseudomonadati</taxon>
        <taxon>Verrucomicrobiota</taxon>
        <taxon>Spartobacteria</taxon>
        <taxon>Chthoniobacterales</taxon>
        <taxon>Chthoniobacteraceae</taxon>
        <taxon>Chthoniobacter</taxon>
    </lineage>
</organism>
<dbReference type="InParanoid" id="B4D7G7"/>
<evidence type="ECO:0000256" key="1">
    <source>
        <dbReference type="SAM" id="MobiDB-lite"/>
    </source>
</evidence>
<proteinExistence type="predicted"/>
<feature type="chain" id="PRO_5002800541" description="Beta-galactosidase trimerisation domain-containing protein" evidence="2">
    <location>
        <begin position="21"/>
        <end position="993"/>
    </location>
</feature>
<evidence type="ECO:0000313" key="5">
    <source>
        <dbReference type="Proteomes" id="UP000005824"/>
    </source>
</evidence>
<feature type="signal peptide" evidence="2">
    <location>
        <begin position="1"/>
        <end position="20"/>
    </location>
</feature>
<keyword evidence="2" id="KW-0732">Signal</keyword>
<sequence length="993" mass="109454">MKYFVVLLLFAASSVLPALASTVFVEAETFRSDAGWQVVSGPETRSASGTAALSGSQGAPDGTATATVSIKDAGHYRVWVRYTSHPTRRAPFHVTALSGGRELADGLFDAAFEGKGARNQETWKYFEADLPEGEVTLRLSKHERKNSDSGTRLVDCLLLTMDDKLVPNHLNYGAQTYVRVRLGDCGTRPVYLHIFADHYHAPWYQHYSLGRSGAVAGTAPPKADLLKSGEETAWCNLTPLIFQDSGAMLRITARHSYAEQADRLRATFDFATAPEEKAIVATVPADYSPSGFSVFLPPNLLTAENRALLKTSQEIAAETGKLADAHAWPVFGRKPERFPFFVTASLDDSMFALDAALMAREHKTLDYFDFTSPGHRRIGGAWLMENGSYCQPDVAKMQTRMREAAAAFQKGGGKVEDIVYSELTDEPTGQPLDRIVSDPAYRDHFRAWLRSRGETPESLLVKDWDSVKIVAEAQRDAFPALYYFSQRFRTQALGDFMAVQHQLVEQAYGGKFPVLANFSDGAVYNANFFMQGVDYFDLLDSPQQNAIWGEDWSNGASTYQCASFNVDLMRAAARDRGQIIGHHLIASAGRKAWDIQLKAASELARGVKMMNSFSYGPSWATHEGGPYWRSSVWYAKPEMWTASASITREVGAVEDLLCTAMPAPAKVALLYSSSSDVWTIDQNLAYGFDRMHTWLALTHSQVPVDIVSERQTADGQLDHYTVCYLSGPNLTRASAAKLHAWVEHGGTLWVTAGAASRDEYNRPLHVLDDLLPATRGDVSELQKQLGSGRTLRLLTPKDEVRWKDGVASVLSVKQALTPLPGASVVAKFQDDSPAIVQRGRVYCAGFLPALDYIKRALDARFVLEEKAKVDAKSVPPETAALLDRSANPWEFPAAIRDLLLTPVRNAGITGPIECDTPLVDAVLMTDKQGLLIPLANYTNQPIAKLSLRVRTPKPIARVESAIRGPLEFHTARDGSVEMVLPLDSNDFLKLYYR</sequence>
<dbReference type="PROSITE" id="PS50194">
    <property type="entry name" value="FILAMIN_REPEAT"/>
    <property type="match status" value="1"/>
</dbReference>
<dbReference type="Gene3D" id="2.60.120.260">
    <property type="entry name" value="Galactose-binding domain-like"/>
    <property type="match status" value="1"/>
</dbReference>
<dbReference type="InterPro" id="IPR029062">
    <property type="entry name" value="Class_I_gatase-like"/>
</dbReference>
<evidence type="ECO:0000259" key="3">
    <source>
        <dbReference type="Pfam" id="PF08532"/>
    </source>
</evidence>
<gene>
    <name evidence="4" type="ORF">CfE428DRAFT_4882</name>
</gene>
<dbReference type="Gene3D" id="3.40.50.880">
    <property type="match status" value="1"/>
</dbReference>
<protein>
    <recommendedName>
        <fullName evidence="3">Beta-galactosidase trimerisation domain-containing protein</fullName>
    </recommendedName>
</protein>
<dbReference type="InterPro" id="IPR017868">
    <property type="entry name" value="Filamin/ABP280_repeat-like"/>
</dbReference>
<dbReference type="SUPFAM" id="SSF52317">
    <property type="entry name" value="Class I glutamine amidotransferase-like"/>
    <property type="match status" value="1"/>
</dbReference>
<dbReference type="Pfam" id="PF08532">
    <property type="entry name" value="Glyco_hydro_42M"/>
    <property type="match status" value="1"/>
</dbReference>
<dbReference type="GO" id="GO:0004565">
    <property type="term" value="F:beta-galactosidase activity"/>
    <property type="evidence" value="ECO:0007669"/>
    <property type="project" value="InterPro"/>
</dbReference>
<keyword evidence="5" id="KW-1185">Reference proteome</keyword>
<reference evidence="4 5" key="1">
    <citation type="journal article" date="2011" name="J. Bacteriol.">
        <title>Genome sequence of Chthoniobacter flavus Ellin428, an aerobic heterotrophic soil bacterium.</title>
        <authorList>
            <person name="Kant R."/>
            <person name="van Passel M.W."/>
            <person name="Palva A."/>
            <person name="Lucas S."/>
            <person name="Lapidus A."/>
            <person name="Glavina Del Rio T."/>
            <person name="Dalin E."/>
            <person name="Tice H."/>
            <person name="Bruce D."/>
            <person name="Goodwin L."/>
            <person name="Pitluck S."/>
            <person name="Larimer F.W."/>
            <person name="Land M.L."/>
            <person name="Hauser L."/>
            <person name="Sangwan P."/>
            <person name="de Vos W.M."/>
            <person name="Janssen P.H."/>
            <person name="Smidt H."/>
        </authorList>
    </citation>
    <scope>NUCLEOTIDE SEQUENCE [LARGE SCALE GENOMIC DNA]</scope>
    <source>
        <strain evidence="4 5">Ellin428</strain>
    </source>
</reference>
<evidence type="ECO:0000313" key="4">
    <source>
        <dbReference type="EMBL" id="EDY17584.1"/>
    </source>
</evidence>